<accession>A0A8S1D1P6</accession>
<sequence length="928" mass="101254">MAPCPEDPQGNEPKAPDKTAQGSDEAAAPRDEAAAPVTDAEHPPPELTEPNRGNVSNLNDGQLKALLDEAYSYKRPKDRVGKSEIFNELLKTVETSEEDSNDNTFLNSRYLGPKRRAVGRREKGGSERQSHCLSLQNINQCHQGDPPARRHGTHQFRRGASTSSTCSSVMSESVSTRQREGGSLPCSVNEMHHNFHAEEGYGKSSQRASLEELNLMGLQSRRESKEHRRMASSPPGTEMTTFEPREEHTKALEMEMQMVSNSAKLKENLQEPSSSYKTFASVSISEPEEVDKAILRDFKQQTQFLMQSPDTFELGLQQETASVTSVLCDKPPISTQTPAILKTQSKPATKLPPNYKMDENENMPGSNSDSSNARKVKKSKKKQDNVVPSEKIEGYVGNKHLAYLLEYIGEKTTNKGSKVVLTNDLKHKEPRVGDLNASRRNQRYSEDGKREQQKQSAKVGRKGAGEGGQNKIKRANSLEEVSKSKLEDITIPPYCRSIGGEDRTSEANKDLDYEEEYNRLLDEQNGNASVKSEDSQGNLIYSDSNPLSNEDSFEFQTVTNSKKQRRRKQKDQSASHSYIRGGGGMGCEDHHLPHHPHAGGRRKLKSTCSVPPSDQSGVDSSDDCDSVHSMPASSHLPLAAAVAHAPDHAAIMSYAAIARNPPPPPTPVATAAVVAEESWPQVVEETSSSVSSITTEPNTPPEETTVNVLHDYYPSLAESVKGGSRKASEEPPALAPPSLPPPKVPNGQVGDAAVSCPPKQQQQQRTLQNQPPVIFDEKTQCSDSVEGLTFGFSVNASLMDELGPLPTPMPPPPSQLDCAPVLSSPPPPLAKQKAVPPRPTATAPATPACVEAAAPVVSSHMSDVPTTKKTKDFAAMFRQPTQPLAFSEPTLNNNYKETVEFIGNAWHDTELELSTAGSSNRNISWFCP</sequence>
<feature type="compositionally biased region" description="Polar residues" evidence="1">
    <location>
        <begin position="363"/>
        <end position="373"/>
    </location>
</feature>
<evidence type="ECO:0000313" key="2">
    <source>
        <dbReference type="EMBL" id="CAB3374274.1"/>
    </source>
</evidence>
<dbReference type="EMBL" id="CADEPI010000095">
    <property type="protein sequence ID" value="CAB3374274.1"/>
    <property type="molecule type" value="Genomic_DNA"/>
</dbReference>
<feature type="region of interest" description="Disordered" evidence="1">
    <location>
        <begin position="430"/>
        <end position="484"/>
    </location>
</feature>
<organism evidence="2 3">
    <name type="scientific">Cloeon dipterum</name>
    <dbReference type="NCBI Taxonomy" id="197152"/>
    <lineage>
        <taxon>Eukaryota</taxon>
        <taxon>Metazoa</taxon>
        <taxon>Ecdysozoa</taxon>
        <taxon>Arthropoda</taxon>
        <taxon>Hexapoda</taxon>
        <taxon>Insecta</taxon>
        <taxon>Pterygota</taxon>
        <taxon>Palaeoptera</taxon>
        <taxon>Ephemeroptera</taxon>
        <taxon>Pisciforma</taxon>
        <taxon>Baetidae</taxon>
        <taxon>Cloeon</taxon>
    </lineage>
</organism>
<feature type="compositionally biased region" description="Basic and acidic residues" evidence="1">
    <location>
        <begin position="443"/>
        <end position="453"/>
    </location>
</feature>
<feature type="compositionally biased region" description="Basic and acidic residues" evidence="1">
    <location>
        <begin position="27"/>
        <end position="44"/>
    </location>
</feature>
<feature type="region of interest" description="Disordered" evidence="1">
    <location>
        <begin position="523"/>
        <end position="628"/>
    </location>
</feature>
<feature type="compositionally biased region" description="Polar residues" evidence="1">
    <location>
        <begin position="51"/>
        <end position="60"/>
    </location>
</feature>
<feature type="region of interest" description="Disordered" evidence="1">
    <location>
        <begin position="220"/>
        <end position="243"/>
    </location>
</feature>
<dbReference type="AlphaFoldDB" id="A0A8S1D1P6"/>
<feature type="region of interest" description="Disordered" evidence="1">
    <location>
        <begin position="142"/>
        <end position="188"/>
    </location>
</feature>
<feature type="region of interest" description="Disordered" evidence="1">
    <location>
        <begin position="337"/>
        <end position="386"/>
    </location>
</feature>
<feature type="compositionally biased region" description="Basic residues" evidence="1">
    <location>
        <begin position="592"/>
        <end position="605"/>
    </location>
</feature>
<gene>
    <name evidence="2" type="ORF">CLODIP_2_CD10749</name>
</gene>
<feature type="region of interest" description="Disordered" evidence="1">
    <location>
        <begin position="1"/>
        <end position="61"/>
    </location>
</feature>
<comment type="caution">
    <text evidence="2">The sequence shown here is derived from an EMBL/GenBank/DDBJ whole genome shotgun (WGS) entry which is preliminary data.</text>
</comment>
<proteinExistence type="predicted"/>
<evidence type="ECO:0000256" key="1">
    <source>
        <dbReference type="SAM" id="MobiDB-lite"/>
    </source>
</evidence>
<feature type="compositionally biased region" description="Pro residues" evidence="1">
    <location>
        <begin position="733"/>
        <end position="744"/>
    </location>
</feature>
<reference evidence="2 3" key="1">
    <citation type="submission" date="2020-04" db="EMBL/GenBank/DDBJ databases">
        <authorList>
            <person name="Alioto T."/>
            <person name="Alioto T."/>
            <person name="Gomez Garrido J."/>
        </authorList>
    </citation>
    <scope>NUCLEOTIDE SEQUENCE [LARGE SCALE GENOMIC DNA]</scope>
</reference>
<feature type="compositionally biased region" description="Polar residues" evidence="1">
    <location>
        <begin position="524"/>
        <end position="561"/>
    </location>
</feature>
<feature type="region of interest" description="Disordered" evidence="1">
    <location>
        <begin position="683"/>
        <end position="705"/>
    </location>
</feature>
<dbReference type="Proteomes" id="UP000494165">
    <property type="component" value="Unassembled WGS sequence"/>
</dbReference>
<feature type="compositionally biased region" description="Low complexity" evidence="1">
    <location>
        <begin position="161"/>
        <end position="176"/>
    </location>
</feature>
<protein>
    <submittedName>
        <fullName evidence="2">Uncharacterized protein</fullName>
    </submittedName>
</protein>
<dbReference type="OrthoDB" id="6426920at2759"/>
<feature type="compositionally biased region" description="Polar residues" evidence="1">
    <location>
        <begin position="337"/>
        <end position="347"/>
    </location>
</feature>
<feature type="compositionally biased region" description="Low complexity" evidence="1">
    <location>
        <begin position="757"/>
        <end position="768"/>
    </location>
</feature>
<name>A0A8S1D1P6_9INSE</name>
<keyword evidence="3" id="KW-1185">Reference proteome</keyword>
<feature type="compositionally biased region" description="Low complexity" evidence="1">
    <location>
        <begin position="609"/>
        <end position="619"/>
    </location>
</feature>
<feature type="region of interest" description="Disordered" evidence="1">
    <location>
        <begin position="719"/>
        <end position="768"/>
    </location>
</feature>
<evidence type="ECO:0000313" key="3">
    <source>
        <dbReference type="Proteomes" id="UP000494165"/>
    </source>
</evidence>